<evidence type="ECO:0000256" key="1">
    <source>
        <dbReference type="ARBA" id="ARBA00022737"/>
    </source>
</evidence>
<dbReference type="InterPro" id="IPR002110">
    <property type="entry name" value="Ankyrin_rpt"/>
</dbReference>
<protein>
    <submittedName>
        <fullName evidence="4">Uncharacterized protein</fullName>
    </submittedName>
</protein>
<evidence type="ECO:0000256" key="3">
    <source>
        <dbReference type="PROSITE-ProRule" id="PRU00023"/>
    </source>
</evidence>
<evidence type="ECO:0000313" key="5">
    <source>
        <dbReference type="Proteomes" id="UP000179179"/>
    </source>
</evidence>
<feature type="repeat" description="ANK" evidence="3">
    <location>
        <begin position="289"/>
        <end position="321"/>
    </location>
</feature>
<dbReference type="STRING" id="109264.A0A1F7ZQY6"/>
<dbReference type="RefSeq" id="XP_022385544.1">
    <property type="nucleotide sequence ID" value="XM_022536773.1"/>
</dbReference>
<dbReference type="InterPro" id="IPR036770">
    <property type="entry name" value="Ankyrin_rpt-contain_sf"/>
</dbReference>
<dbReference type="SMART" id="SM00248">
    <property type="entry name" value="ANK"/>
    <property type="match status" value="4"/>
</dbReference>
<gene>
    <name evidence="4" type="ORF">ABOM_009645</name>
</gene>
<reference evidence="4 5" key="1">
    <citation type="journal article" date="2016" name="Genome Biol. Evol.">
        <title>Draft genome sequence of an aflatoxigenic Aspergillus species, A. bombycis.</title>
        <authorList>
            <person name="Moore G.G."/>
            <person name="Mack B.M."/>
            <person name="Beltz S.B."/>
            <person name="Gilbert M.K."/>
        </authorList>
    </citation>
    <scope>NUCLEOTIDE SEQUENCE [LARGE SCALE GENOMIC DNA]</scope>
    <source>
        <strain evidence="5">NRRL 26010</strain>
    </source>
</reference>
<organism evidence="4 5">
    <name type="scientific">Aspergillus bombycis</name>
    <dbReference type="NCBI Taxonomy" id="109264"/>
    <lineage>
        <taxon>Eukaryota</taxon>
        <taxon>Fungi</taxon>
        <taxon>Dikarya</taxon>
        <taxon>Ascomycota</taxon>
        <taxon>Pezizomycotina</taxon>
        <taxon>Eurotiomycetes</taxon>
        <taxon>Eurotiomycetidae</taxon>
        <taxon>Eurotiales</taxon>
        <taxon>Aspergillaceae</taxon>
        <taxon>Aspergillus</taxon>
    </lineage>
</organism>
<comment type="caution">
    <text evidence="4">The sequence shown here is derived from an EMBL/GenBank/DDBJ whole genome shotgun (WGS) entry which is preliminary data.</text>
</comment>
<dbReference type="Proteomes" id="UP000179179">
    <property type="component" value="Unassembled WGS sequence"/>
</dbReference>
<evidence type="ECO:0000313" key="4">
    <source>
        <dbReference type="EMBL" id="OGM41827.1"/>
    </source>
</evidence>
<keyword evidence="1" id="KW-0677">Repeat</keyword>
<keyword evidence="5" id="KW-1185">Reference proteome</keyword>
<dbReference type="AlphaFoldDB" id="A0A1F7ZQY6"/>
<dbReference type="OrthoDB" id="426293at2759"/>
<dbReference type="Gene3D" id="1.25.40.20">
    <property type="entry name" value="Ankyrin repeat-containing domain"/>
    <property type="match status" value="1"/>
</dbReference>
<dbReference type="PROSITE" id="PS50088">
    <property type="entry name" value="ANK_REPEAT"/>
    <property type="match status" value="1"/>
</dbReference>
<name>A0A1F7ZQY6_9EURO</name>
<sequence>MADEAESASSSEDIMALNYLTQRIPVEILTRIIDYVRMTDLWEMIDVTPMQSAAIRVLSQVRLREVLLSNRFYVFTNDQEWRNWHNNNYFRQLEEHGHLRRPVVYRDDDPVTHCVALDRYDRLQFMLECGLPPECWAKCGWSPLAVAVHYRADRCFDLLCAAQPDEDVLRQDTGILPRAPNWLMTFTGEKRYEYGFARLLDHFDQYNRTQQHRIELPPISPHAVYKVVRRFPVPLIERAARAGLRLALAIHRTSQEGAWHIAPFRDDAMDLINVLCRECAASLNSYDAEGHTPLFQAVESGKPEVVKLYIERGVDVDHIAGIAETALHLACRQRPVSLDILQQLLGHVDVNSGTGSAQGTPLHTLLVTSATGAPRRLSPEEQMIMNVACEACNMILDRYPERQAVNASGKTALQLARALRLKRLVNRILGAPSQTGRWGRRLRPRR</sequence>
<evidence type="ECO:0000256" key="2">
    <source>
        <dbReference type="ARBA" id="ARBA00023043"/>
    </source>
</evidence>
<dbReference type="EMBL" id="LYCR01000102">
    <property type="protein sequence ID" value="OGM41827.1"/>
    <property type="molecule type" value="Genomic_DNA"/>
</dbReference>
<proteinExistence type="predicted"/>
<keyword evidence="2 3" id="KW-0040">ANK repeat</keyword>
<dbReference type="PANTHER" id="PTHR24198:SF165">
    <property type="entry name" value="ANKYRIN REPEAT-CONTAINING PROTEIN-RELATED"/>
    <property type="match status" value="1"/>
</dbReference>
<dbReference type="PANTHER" id="PTHR24198">
    <property type="entry name" value="ANKYRIN REPEAT AND PROTEIN KINASE DOMAIN-CONTAINING PROTEIN"/>
    <property type="match status" value="1"/>
</dbReference>
<dbReference type="Pfam" id="PF12796">
    <property type="entry name" value="Ank_2"/>
    <property type="match status" value="1"/>
</dbReference>
<dbReference type="PROSITE" id="PS50297">
    <property type="entry name" value="ANK_REP_REGION"/>
    <property type="match status" value="1"/>
</dbReference>
<dbReference type="GeneID" id="34453035"/>
<accession>A0A1F7ZQY6</accession>
<dbReference type="SUPFAM" id="SSF48403">
    <property type="entry name" value="Ankyrin repeat"/>
    <property type="match status" value="1"/>
</dbReference>